<evidence type="ECO:0000313" key="2">
    <source>
        <dbReference type="Proteomes" id="UP001597282"/>
    </source>
</evidence>
<evidence type="ECO:0000313" key="1">
    <source>
        <dbReference type="EMBL" id="MFD1425834.1"/>
    </source>
</evidence>
<gene>
    <name evidence="1" type="ORF">ACFQ4Y_02645</name>
</gene>
<dbReference type="RefSeq" id="WP_380132737.1">
    <property type="nucleotide sequence ID" value="NZ_JBHTNU010000002.1"/>
</dbReference>
<protein>
    <submittedName>
        <fullName evidence="1">Uncharacterized protein</fullName>
    </submittedName>
</protein>
<accession>A0ABW4C539</accession>
<comment type="caution">
    <text evidence="1">The sequence shown here is derived from an EMBL/GenBank/DDBJ whole genome shotgun (WGS) entry which is preliminary data.</text>
</comment>
<reference evidence="2" key="1">
    <citation type="journal article" date="2019" name="Int. J. Syst. Evol. Microbiol.">
        <title>The Global Catalogue of Microorganisms (GCM) 10K type strain sequencing project: providing services to taxonomists for standard genome sequencing and annotation.</title>
        <authorList>
            <consortium name="The Broad Institute Genomics Platform"/>
            <consortium name="The Broad Institute Genome Sequencing Center for Infectious Disease"/>
            <person name="Wu L."/>
            <person name="Ma J."/>
        </authorList>
    </citation>
    <scope>NUCLEOTIDE SEQUENCE [LARGE SCALE GENOMIC DNA]</scope>
    <source>
        <strain evidence="2">S1</strain>
    </source>
</reference>
<organism evidence="1 2">
    <name type="scientific">Kroppenstedtia sanguinis</name>
    <dbReference type="NCBI Taxonomy" id="1380684"/>
    <lineage>
        <taxon>Bacteria</taxon>
        <taxon>Bacillati</taxon>
        <taxon>Bacillota</taxon>
        <taxon>Bacilli</taxon>
        <taxon>Bacillales</taxon>
        <taxon>Thermoactinomycetaceae</taxon>
        <taxon>Kroppenstedtia</taxon>
    </lineage>
</organism>
<dbReference type="EMBL" id="JBHTNU010000002">
    <property type="protein sequence ID" value="MFD1425834.1"/>
    <property type="molecule type" value="Genomic_DNA"/>
</dbReference>
<sequence>MFKLEIENQWIENPTWEQIVEAIQQLDGDKVTQISLHCVNVGAMFAGGGDKIGERRLYIVEFFREPFDGTSLTLTNQNADPDEDIELTVQSTGLYQANFCVEYQDVIEAFKHFFEQKYPNEKMSWED</sequence>
<dbReference type="Proteomes" id="UP001597282">
    <property type="component" value="Unassembled WGS sequence"/>
</dbReference>
<keyword evidence="2" id="KW-1185">Reference proteome</keyword>
<name>A0ABW4C539_9BACL</name>
<proteinExistence type="predicted"/>